<feature type="domain" description="Response regulatory" evidence="21">
    <location>
        <begin position="835"/>
        <end position="959"/>
    </location>
</feature>
<evidence type="ECO:0000256" key="14">
    <source>
        <dbReference type="ARBA" id="ARBA00023136"/>
    </source>
</evidence>
<feature type="domain" description="Response regulatory" evidence="21">
    <location>
        <begin position="687"/>
        <end position="808"/>
    </location>
</feature>
<evidence type="ECO:0000256" key="10">
    <source>
        <dbReference type="ARBA" id="ARBA00022777"/>
    </source>
</evidence>
<dbReference type="EC" id="2.7.13.3" evidence="4"/>
<dbReference type="Gene3D" id="1.20.120.160">
    <property type="entry name" value="HPT domain"/>
    <property type="match status" value="1"/>
</dbReference>
<keyword evidence="5" id="KW-1003">Cell membrane</keyword>
<accession>A0A1U7I4D5</accession>
<dbReference type="PROSITE" id="PS50894">
    <property type="entry name" value="HPT"/>
    <property type="match status" value="1"/>
</dbReference>
<dbReference type="InterPro" id="IPR001789">
    <property type="entry name" value="Sig_transdc_resp-reg_receiver"/>
</dbReference>
<gene>
    <name evidence="23" type="ORF">NIES2119_29665</name>
</gene>
<keyword evidence="7" id="KW-0808">Transferase</keyword>
<dbReference type="PANTHER" id="PTHR45339">
    <property type="entry name" value="HYBRID SIGNAL TRANSDUCTION HISTIDINE KINASE J"/>
    <property type="match status" value="1"/>
</dbReference>
<dbReference type="AlphaFoldDB" id="A0A1U7I4D5"/>
<evidence type="ECO:0000256" key="13">
    <source>
        <dbReference type="ARBA" id="ARBA00023012"/>
    </source>
</evidence>
<dbReference type="SUPFAM" id="SSF52172">
    <property type="entry name" value="CheY-like"/>
    <property type="match status" value="2"/>
</dbReference>
<keyword evidence="13" id="KW-0902">Two-component regulatory system</keyword>
<dbReference type="InterPro" id="IPR003661">
    <property type="entry name" value="HisK_dim/P_dom"/>
</dbReference>
<evidence type="ECO:0000256" key="8">
    <source>
        <dbReference type="ARBA" id="ARBA00022692"/>
    </source>
</evidence>
<organism evidence="23 24">
    <name type="scientific">[Phormidium ambiguum] IAM M-71</name>
    <dbReference type="NCBI Taxonomy" id="454136"/>
    <lineage>
        <taxon>Bacteria</taxon>
        <taxon>Bacillati</taxon>
        <taxon>Cyanobacteriota</taxon>
        <taxon>Cyanophyceae</taxon>
        <taxon>Oscillatoriophycideae</taxon>
        <taxon>Aerosakkonematales</taxon>
        <taxon>Aerosakkonemataceae</taxon>
        <taxon>Floridanema</taxon>
    </lineage>
</organism>
<sequence length="1189" mass="134661">MKNRYLILQRWLTKTQDFIQNQLGRDRKFSIASRLNFIFAIVILVIASIAATLLLLSNRVKESNQKILEQDLPLALNSLSMLEQLRELNNNMLEYAVGEPEEKQEFLLGFNQLQNYRERIPKNSIYQSELRDLDTLLEIYKNQAQELVFKVYDPYLDEKATKKIQGLLSNVGGQLEKLLTQLKDEEIRDAGISKDVKEILTDDIPGIAYYLEINDVAGDMLAALNRYMLNDEKARPYFFEKALKFELTLAKLKPLEQKPQEKLMLAEIERLFRVLKRDGEEIMVSSQRINRKEALRAIDELENSYFKRTEEILEKLSQAARTRVEDSTEALNQLVLLMNVVTMITITIGIIAIVILVLHSSRAILKPVTEITDAVEYLRRREGEYEIAQGNYDLEFDRVLSSLRLFQQELMELDRLRASEAERTQLLEKATAAAESANAAKSSFLATMSHEIRTPMNAILGLSHLALQTNLDNKQIDYLRKIEKSGQSLLRLINDILDFSKIEAGRLVLEKVDFDLELVLENVANLIGLKAEEKNLEFLFEIEADVPKFVQGDPLRLEQILLNLASNAIKFTEHGEVTIRVMLREQTIDAIELFFCVQDTGIGLTQVQIQNLFQSFSQADRSTTRKYGGTGLGLAISKRLVNLMGGEVFVESQPGKGSNFQFTVMLKPAVTTPESKIVIPPDLRYLKVLVVDDNATAREILFKTLQSFSLQTNAVATAEKALEELLAAKDAPYDLVLMDWFLRNGIDGIEATRRLRASQEIAKQPHVILITAYGQANLQTEAEQAGVDDFLTKPVSRSVLFNAIARVFGRAESKNGLHTKSYYATTNKNQFRGVNILLVEDNEINQQIAKELLEGTGVQVSLANNGLEAVAAVRRQAYDLIFMDIQMPEMDGLEATRRIRALGQDSNPDSLRFRNVPIIAMTAHAMIGDREISIQAGMNDHVTKPIDPSELFRTLNRYTQKRDVAEQETREHGDTETRRHGIENLEGIDVAAGLNRVNGNAKMYRELLVRFRRSQADAMTEIEAAVEQGNYKKAREKTHSIKGVAGNIGAERLFQAGVPLEVALAQEQTANLPTLMAEFGQEFHKVMNSLLQLEPAEESVPAQPTLKIESVEFAKEIDRAAIRESLKQLAELLQFDVGRAFDYLGELEAQFKGTNYWLKFERMRQSAIEFEIDAALQQLHQIEEEIGVK</sequence>
<evidence type="ECO:0000256" key="15">
    <source>
        <dbReference type="ARBA" id="ARBA00023306"/>
    </source>
</evidence>
<dbReference type="FunFam" id="3.30.565.10:FF:000010">
    <property type="entry name" value="Sensor histidine kinase RcsC"/>
    <property type="match status" value="1"/>
</dbReference>
<evidence type="ECO:0000256" key="5">
    <source>
        <dbReference type="ARBA" id="ARBA00022475"/>
    </source>
</evidence>
<keyword evidence="14 19" id="KW-0472">Membrane</keyword>
<feature type="modified residue" description="4-aspartylphosphate" evidence="18">
    <location>
        <position position="739"/>
    </location>
</feature>
<comment type="similarity">
    <text evidence="3">In the N-terminal section; belongs to the phytochrome family.</text>
</comment>
<keyword evidence="6 18" id="KW-0597">Phosphoprotein</keyword>
<feature type="domain" description="Histidine kinase" evidence="20">
    <location>
        <begin position="447"/>
        <end position="668"/>
    </location>
</feature>
<evidence type="ECO:0000313" key="24">
    <source>
        <dbReference type="Proteomes" id="UP000185860"/>
    </source>
</evidence>
<keyword evidence="9" id="KW-0547">Nucleotide-binding</keyword>
<evidence type="ECO:0000256" key="3">
    <source>
        <dbReference type="ARBA" id="ARBA00006402"/>
    </source>
</evidence>
<evidence type="ECO:0000256" key="7">
    <source>
        <dbReference type="ARBA" id="ARBA00022679"/>
    </source>
</evidence>
<evidence type="ECO:0000256" key="16">
    <source>
        <dbReference type="ARBA" id="ARBA00074306"/>
    </source>
</evidence>
<evidence type="ECO:0000256" key="2">
    <source>
        <dbReference type="ARBA" id="ARBA00004651"/>
    </source>
</evidence>
<dbReference type="Gene3D" id="3.40.50.2300">
    <property type="match status" value="2"/>
</dbReference>
<dbReference type="OrthoDB" id="5389090at2"/>
<dbReference type="FunFam" id="1.10.287.130:FF:000038">
    <property type="entry name" value="Sensory transduction histidine kinase"/>
    <property type="match status" value="1"/>
</dbReference>
<dbReference type="PROSITE" id="PS50110">
    <property type="entry name" value="RESPONSE_REGULATORY"/>
    <property type="match status" value="2"/>
</dbReference>
<dbReference type="Pfam" id="PF02518">
    <property type="entry name" value="HATPase_c"/>
    <property type="match status" value="1"/>
</dbReference>
<keyword evidence="11" id="KW-0067">ATP-binding</keyword>
<dbReference type="PANTHER" id="PTHR45339:SF1">
    <property type="entry name" value="HYBRID SIGNAL TRANSDUCTION HISTIDINE KINASE J"/>
    <property type="match status" value="1"/>
</dbReference>
<comment type="subcellular location">
    <subcellularLocation>
        <location evidence="2">Cell membrane</location>
        <topology evidence="2">Multi-pass membrane protein</topology>
    </subcellularLocation>
</comment>
<keyword evidence="8 19" id="KW-0812">Transmembrane</keyword>
<dbReference type="CDD" id="cd17546">
    <property type="entry name" value="REC_hyHK_CKI1_RcsC-like"/>
    <property type="match status" value="2"/>
</dbReference>
<dbReference type="Gene3D" id="1.10.287.130">
    <property type="match status" value="1"/>
</dbReference>
<feature type="transmembrane region" description="Helical" evidence="19">
    <location>
        <begin position="35"/>
        <end position="56"/>
    </location>
</feature>
<name>A0A1U7I4D5_9CYAN</name>
<dbReference type="EMBL" id="MRCE01000055">
    <property type="protein sequence ID" value="OKH31056.1"/>
    <property type="molecule type" value="Genomic_DNA"/>
</dbReference>
<dbReference type="InterPro" id="IPR011006">
    <property type="entry name" value="CheY-like_superfamily"/>
</dbReference>
<dbReference type="Pfam" id="PF01627">
    <property type="entry name" value="Hpt"/>
    <property type="match status" value="1"/>
</dbReference>
<dbReference type="SUPFAM" id="SSF47384">
    <property type="entry name" value="Homodimeric domain of signal transducing histidine kinase"/>
    <property type="match status" value="1"/>
</dbReference>
<dbReference type="SUPFAM" id="SSF55874">
    <property type="entry name" value="ATPase domain of HSP90 chaperone/DNA topoisomerase II/histidine kinase"/>
    <property type="match status" value="1"/>
</dbReference>
<dbReference type="PROSITE" id="PS50109">
    <property type="entry name" value="HIS_KIN"/>
    <property type="match status" value="1"/>
</dbReference>
<dbReference type="InterPro" id="IPR004358">
    <property type="entry name" value="Sig_transdc_His_kin-like_C"/>
</dbReference>
<dbReference type="Gene3D" id="3.30.565.10">
    <property type="entry name" value="Histidine kinase-like ATPase, C-terminal domain"/>
    <property type="match status" value="1"/>
</dbReference>
<evidence type="ECO:0000259" key="21">
    <source>
        <dbReference type="PROSITE" id="PS50110"/>
    </source>
</evidence>
<evidence type="ECO:0000256" key="11">
    <source>
        <dbReference type="ARBA" id="ARBA00022840"/>
    </source>
</evidence>
<evidence type="ECO:0000313" key="23">
    <source>
        <dbReference type="EMBL" id="OKH31056.1"/>
    </source>
</evidence>
<dbReference type="STRING" id="454136.NIES2119_29665"/>
<evidence type="ECO:0000256" key="1">
    <source>
        <dbReference type="ARBA" id="ARBA00000085"/>
    </source>
</evidence>
<dbReference type="GO" id="GO:0005886">
    <property type="term" value="C:plasma membrane"/>
    <property type="evidence" value="ECO:0007669"/>
    <property type="project" value="UniProtKB-SubCell"/>
</dbReference>
<dbReference type="InterPro" id="IPR005467">
    <property type="entry name" value="His_kinase_dom"/>
</dbReference>
<evidence type="ECO:0000256" key="17">
    <source>
        <dbReference type="PROSITE-ProRule" id="PRU00110"/>
    </source>
</evidence>
<dbReference type="SMART" id="SM00388">
    <property type="entry name" value="HisKA"/>
    <property type="match status" value="1"/>
</dbReference>
<proteinExistence type="inferred from homology"/>
<comment type="caution">
    <text evidence="23">The sequence shown here is derived from an EMBL/GenBank/DDBJ whole genome shotgun (WGS) entry which is preliminary data.</text>
</comment>
<dbReference type="InterPro" id="IPR003594">
    <property type="entry name" value="HATPase_dom"/>
</dbReference>
<dbReference type="SMART" id="SM00448">
    <property type="entry name" value="REC"/>
    <property type="match status" value="2"/>
</dbReference>
<keyword evidence="10" id="KW-0418">Kinase</keyword>
<dbReference type="InterPro" id="IPR036890">
    <property type="entry name" value="HATPase_C_sf"/>
</dbReference>
<dbReference type="SUPFAM" id="SSF47226">
    <property type="entry name" value="Histidine-containing phosphotransfer domain, HPT domain"/>
    <property type="match status" value="1"/>
</dbReference>
<evidence type="ECO:0000259" key="20">
    <source>
        <dbReference type="PROSITE" id="PS50109"/>
    </source>
</evidence>
<dbReference type="RefSeq" id="WP_073597088.1">
    <property type="nucleotide sequence ID" value="NZ_MRCE01000055.1"/>
</dbReference>
<evidence type="ECO:0000256" key="9">
    <source>
        <dbReference type="ARBA" id="ARBA00022741"/>
    </source>
</evidence>
<feature type="modified residue" description="Phosphohistidine" evidence="17">
    <location>
        <position position="1039"/>
    </location>
</feature>
<feature type="modified residue" description="4-aspartylphosphate" evidence="18">
    <location>
        <position position="884"/>
    </location>
</feature>
<dbReference type="CDD" id="cd16922">
    <property type="entry name" value="HATPase_EvgS-ArcB-TorS-like"/>
    <property type="match status" value="1"/>
</dbReference>
<evidence type="ECO:0000256" key="18">
    <source>
        <dbReference type="PROSITE-ProRule" id="PRU00169"/>
    </source>
</evidence>
<dbReference type="GO" id="GO:0005524">
    <property type="term" value="F:ATP binding"/>
    <property type="evidence" value="ECO:0007669"/>
    <property type="project" value="UniProtKB-KW"/>
</dbReference>
<dbReference type="InterPro" id="IPR008207">
    <property type="entry name" value="Sig_transdc_His_kin_Hpt_dom"/>
</dbReference>
<keyword evidence="15" id="KW-0131">Cell cycle</keyword>
<dbReference type="PRINTS" id="PR00344">
    <property type="entry name" value="BCTRLSENSOR"/>
</dbReference>
<evidence type="ECO:0000256" key="12">
    <source>
        <dbReference type="ARBA" id="ARBA00022989"/>
    </source>
</evidence>
<dbReference type="SMART" id="SM00387">
    <property type="entry name" value="HATPase_c"/>
    <property type="match status" value="1"/>
</dbReference>
<dbReference type="InterPro" id="IPR036097">
    <property type="entry name" value="HisK_dim/P_sf"/>
</dbReference>
<feature type="domain" description="HPt" evidence="22">
    <location>
        <begin position="1000"/>
        <end position="1100"/>
    </location>
</feature>
<evidence type="ECO:0000256" key="6">
    <source>
        <dbReference type="ARBA" id="ARBA00022553"/>
    </source>
</evidence>
<comment type="catalytic activity">
    <reaction evidence="1">
        <text>ATP + protein L-histidine = ADP + protein N-phospho-L-histidine.</text>
        <dbReference type="EC" id="2.7.13.3"/>
    </reaction>
</comment>
<feature type="transmembrane region" description="Helical" evidence="19">
    <location>
        <begin position="334"/>
        <end position="358"/>
    </location>
</feature>
<dbReference type="Proteomes" id="UP000185860">
    <property type="component" value="Unassembled WGS sequence"/>
</dbReference>
<evidence type="ECO:0000256" key="4">
    <source>
        <dbReference type="ARBA" id="ARBA00012438"/>
    </source>
</evidence>
<dbReference type="CDD" id="cd00082">
    <property type="entry name" value="HisKA"/>
    <property type="match status" value="1"/>
</dbReference>
<dbReference type="GO" id="GO:0000155">
    <property type="term" value="F:phosphorelay sensor kinase activity"/>
    <property type="evidence" value="ECO:0007669"/>
    <property type="project" value="InterPro"/>
</dbReference>
<keyword evidence="12 19" id="KW-1133">Transmembrane helix</keyword>
<evidence type="ECO:0000259" key="22">
    <source>
        <dbReference type="PROSITE" id="PS50894"/>
    </source>
</evidence>
<dbReference type="Pfam" id="PF00072">
    <property type="entry name" value="Response_reg"/>
    <property type="match status" value="2"/>
</dbReference>
<evidence type="ECO:0000256" key="19">
    <source>
        <dbReference type="SAM" id="Phobius"/>
    </source>
</evidence>
<dbReference type="Pfam" id="PF00512">
    <property type="entry name" value="HisKA"/>
    <property type="match status" value="1"/>
</dbReference>
<reference evidence="23 24" key="1">
    <citation type="submission" date="2016-11" db="EMBL/GenBank/DDBJ databases">
        <title>Draft Genome Sequences of Nine Cyanobacterial Strains from Diverse Habitats.</title>
        <authorList>
            <person name="Zhu T."/>
            <person name="Hou S."/>
            <person name="Lu X."/>
            <person name="Hess W.R."/>
        </authorList>
    </citation>
    <scope>NUCLEOTIDE SEQUENCE [LARGE SCALE GENOMIC DNA]</scope>
    <source>
        <strain evidence="23 24">IAM M-71</strain>
    </source>
</reference>
<dbReference type="InterPro" id="IPR036641">
    <property type="entry name" value="HPT_dom_sf"/>
</dbReference>
<protein>
    <recommendedName>
        <fullName evidence="16">Circadian input-output histidine kinase CikA</fullName>
        <ecNumber evidence="4">2.7.13.3</ecNumber>
    </recommendedName>
</protein>